<dbReference type="GeneID" id="84215222"/>
<dbReference type="Gene3D" id="3.40.390.10">
    <property type="entry name" value="Collagenase (Catalytic Domain)"/>
    <property type="match status" value="1"/>
</dbReference>
<feature type="compositionally biased region" description="Acidic residues" evidence="5">
    <location>
        <begin position="211"/>
        <end position="227"/>
    </location>
</feature>
<dbReference type="PANTHER" id="PTHR37467">
    <property type="entry name" value="EXPORTED CALCIUM-BINDING GLYCOPROTEIN-RELATED"/>
    <property type="match status" value="1"/>
</dbReference>
<feature type="compositionally biased region" description="Acidic residues" evidence="5">
    <location>
        <begin position="97"/>
        <end position="112"/>
    </location>
</feature>
<dbReference type="PANTHER" id="PTHR37467:SF1">
    <property type="entry name" value="EXPORTED CALCIUM-BINDING GLYCOPROTEIN"/>
    <property type="match status" value="1"/>
</dbReference>
<keyword evidence="4" id="KW-0106">Calcium</keyword>
<dbReference type="Gene3D" id="4.10.1080.10">
    <property type="entry name" value="TSP type-3 repeat"/>
    <property type="match status" value="1"/>
</dbReference>
<sequence length="450" mass="47721">MLSSRALTAFVLVIGLLTAGVVAGTTVVDLDGDGRSVVAEVRDGTAPLEADTDGDGLDDDVESRLGTDPTAVDTDGDGLEDGTEVNEYGTDPTATDTDGDGLDDDAELDEYGTDPTAADTDGDGLDDSVEVGEYETDPTVADTDDDGLTDGLEVEAGTDPHDSDTDDDRLNDAAERREYGTDPTAPDTDGDGLEDGMERHLHGTDPTAADTDSDGLDDGAEVDEYDTDPTAADTDGDGLEDGTEIHRGDRLPDADPLRTDVYVEIDTMEGTDLSEAEADRIVDRFADAPLDNPDGSTGADLHLVFDETVPWERETDVDDLTRYRSQYFDGSGAGYHYLVIVDDVAGGTATTNVIGKATLGTMMVEDQPERHETGSTAMHELGHSLGLTDGDFEGIDSDQYAFAQYPSVMNYNAPSDYYGFSTGGGYRDFDDWGYLAESLFTPDTTAVTAE</sequence>
<feature type="compositionally biased region" description="Basic and acidic residues" evidence="5">
    <location>
        <begin position="158"/>
        <end position="180"/>
    </location>
</feature>
<evidence type="ECO:0000313" key="7">
    <source>
        <dbReference type="Proteomes" id="UP001224926"/>
    </source>
</evidence>
<name>A0AAF0P915_9EURY</name>
<keyword evidence="2" id="KW-0964">Secreted</keyword>
<evidence type="ECO:0000256" key="3">
    <source>
        <dbReference type="ARBA" id="ARBA00022729"/>
    </source>
</evidence>
<dbReference type="Pfam" id="PF18884">
    <property type="entry name" value="TSP3_bac"/>
    <property type="match status" value="8"/>
</dbReference>
<keyword evidence="3" id="KW-0732">Signal</keyword>
<evidence type="ECO:0008006" key="8">
    <source>
        <dbReference type="Google" id="ProtNLM"/>
    </source>
</evidence>
<dbReference type="InterPro" id="IPR059100">
    <property type="entry name" value="TSP3_bac"/>
</dbReference>
<evidence type="ECO:0000313" key="6">
    <source>
        <dbReference type="EMBL" id="WMT06636.1"/>
    </source>
</evidence>
<organism evidence="6 7">
    <name type="scientific">Natrinema thermotolerans</name>
    <dbReference type="NCBI Taxonomy" id="121872"/>
    <lineage>
        <taxon>Archaea</taxon>
        <taxon>Methanobacteriati</taxon>
        <taxon>Methanobacteriota</taxon>
        <taxon>Stenosarchaea group</taxon>
        <taxon>Halobacteria</taxon>
        <taxon>Halobacteriales</taxon>
        <taxon>Natrialbaceae</taxon>
        <taxon>Natrinema</taxon>
    </lineage>
</organism>
<dbReference type="GeneID" id="39862892"/>
<gene>
    <name evidence="6" type="ORF">NP511_14735</name>
</gene>
<evidence type="ECO:0000256" key="1">
    <source>
        <dbReference type="ARBA" id="ARBA00004613"/>
    </source>
</evidence>
<evidence type="ECO:0000256" key="5">
    <source>
        <dbReference type="SAM" id="MobiDB-lite"/>
    </source>
</evidence>
<dbReference type="RefSeq" id="WP_049966092.1">
    <property type="nucleotide sequence ID" value="NZ_CP101873.1"/>
</dbReference>
<dbReference type="InterPro" id="IPR053180">
    <property type="entry name" value="Ca-binding_acidic-repeat"/>
</dbReference>
<dbReference type="SUPFAM" id="SSF55486">
    <property type="entry name" value="Metalloproteases ('zincins'), catalytic domain"/>
    <property type="match status" value="1"/>
</dbReference>
<comment type="subcellular location">
    <subcellularLocation>
        <location evidence="1">Secreted</location>
    </subcellularLocation>
</comment>
<dbReference type="GO" id="GO:0005509">
    <property type="term" value="F:calcium ion binding"/>
    <property type="evidence" value="ECO:0007669"/>
    <property type="project" value="InterPro"/>
</dbReference>
<proteinExistence type="predicted"/>
<dbReference type="Proteomes" id="UP001224926">
    <property type="component" value="Chromosome"/>
</dbReference>
<dbReference type="InterPro" id="IPR024079">
    <property type="entry name" value="MetalloPept_cat_dom_sf"/>
</dbReference>
<dbReference type="GO" id="GO:0008237">
    <property type="term" value="F:metallopeptidase activity"/>
    <property type="evidence" value="ECO:0007669"/>
    <property type="project" value="InterPro"/>
</dbReference>
<feature type="compositionally biased region" description="Basic and acidic residues" evidence="5">
    <location>
        <begin position="243"/>
        <end position="255"/>
    </location>
</feature>
<feature type="compositionally biased region" description="Acidic residues" evidence="5">
    <location>
        <begin position="50"/>
        <end position="61"/>
    </location>
</feature>
<dbReference type="AlphaFoldDB" id="A0AAF0P915"/>
<keyword evidence="7" id="KW-1185">Reference proteome</keyword>
<feature type="region of interest" description="Disordered" evidence="5">
    <location>
        <begin position="42"/>
        <end position="255"/>
    </location>
</feature>
<reference evidence="6 7" key="1">
    <citation type="submission" date="2022-07" db="EMBL/GenBank/DDBJ databases">
        <title>Two temperate virus in Haloterrigena jeotgali A29.</title>
        <authorList>
            <person name="Deng X."/>
        </authorList>
    </citation>
    <scope>NUCLEOTIDE SEQUENCE [LARGE SCALE GENOMIC DNA]</scope>
    <source>
        <strain evidence="6 7">A29</strain>
    </source>
</reference>
<protein>
    <recommendedName>
        <fullName evidence="8">Thrombospondin type 3 repeat-containing protein</fullName>
    </recommendedName>
</protein>
<evidence type="ECO:0000256" key="2">
    <source>
        <dbReference type="ARBA" id="ARBA00022525"/>
    </source>
</evidence>
<dbReference type="InterPro" id="IPR028974">
    <property type="entry name" value="TSP_type-3_rpt"/>
</dbReference>
<evidence type="ECO:0000256" key="4">
    <source>
        <dbReference type="ARBA" id="ARBA00022837"/>
    </source>
</evidence>
<accession>A0AAF0P915</accession>
<feature type="compositionally biased region" description="Acidic residues" evidence="5">
    <location>
        <begin position="120"/>
        <end position="148"/>
    </location>
</feature>
<feature type="compositionally biased region" description="Acidic residues" evidence="5">
    <location>
        <begin position="74"/>
        <end position="84"/>
    </location>
</feature>
<dbReference type="EMBL" id="CP101873">
    <property type="protein sequence ID" value="WMT06636.1"/>
    <property type="molecule type" value="Genomic_DNA"/>
</dbReference>